<keyword evidence="2" id="KW-1185">Reference proteome</keyword>
<sequence>MNTVIDFDGATVNVRKVRKRARVTDHAVLRYLERVMEVPVEQIRRQILTDGVVLAMALGAQSARLKDHHVVIQGQVVVTILAPTMIVRRRRRKAKWPVAGQQKDQG</sequence>
<accession>A0A0P0P281</accession>
<evidence type="ECO:0000313" key="2">
    <source>
        <dbReference type="Proteomes" id="UP000056905"/>
    </source>
</evidence>
<proteinExistence type="predicted"/>
<dbReference type="STRING" id="69395.AQ619_13545"/>
<name>A0A0P0P281_9CAUL</name>
<dbReference type="AlphaFoldDB" id="A0A0P0P281"/>
<dbReference type="OrthoDB" id="7605594at2"/>
<dbReference type="KEGG" id="chq:AQ619_13545"/>
<dbReference type="EMBL" id="CP013002">
    <property type="protein sequence ID" value="ALL14285.1"/>
    <property type="molecule type" value="Genomic_DNA"/>
</dbReference>
<reference evidence="1 2" key="1">
    <citation type="submission" date="2015-10" db="EMBL/GenBank/DDBJ databases">
        <title>Conservation of the essential genome among Caulobacter and Brevundimonas species.</title>
        <authorList>
            <person name="Scott D."/>
            <person name="Ely B."/>
        </authorList>
    </citation>
    <scope>NUCLEOTIDE SEQUENCE [LARGE SCALE GENOMIC DNA]</scope>
    <source>
        <strain evidence="1 2">CB4</strain>
    </source>
</reference>
<dbReference type="Proteomes" id="UP000056905">
    <property type="component" value="Chromosome"/>
</dbReference>
<protein>
    <submittedName>
        <fullName evidence="1">Uncharacterized protein</fullName>
    </submittedName>
</protein>
<organism evidence="1 2">
    <name type="scientific">Caulobacter henricii</name>
    <dbReference type="NCBI Taxonomy" id="69395"/>
    <lineage>
        <taxon>Bacteria</taxon>
        <taxon>Pseudomonadati</taxon>
        <taxon>Pseudomonadota</taxon>
        <taxon>Alphaproteobacteria</taxon>
        <taxon>Caulobacterales</taxon>
        <taxon>Caulobacteraceae</taxon>
        <taxon>Caulobacter</taxon>
    </lineage>
</organism>
<dbReference type="RefSeq" id="WP_062148611.1">
    <property type="nucleotide sequence ID" value="NZ_CP013002.1"/>
</dbReference>
<gene>
    <name evidence="1" type="ORF">AQ619_13545</name>
</gene>
<evidence type="ECO:0000313" key="1">
    <source>
        <dbReference type="EMBL" id="ALL14285.1"/>
    </source>
</evidence>